<proteinExistence type="predicted"/>
<protein>
    <recommendedName>
        <fullName evidence="3">YolD-like family protein</fullName>
    </recommendedName>
</protein>
<dbReference type="Proteomes" id="UP001290462">
    <property type="component" value="Unassembled WGS sequence"/>
</dbReference>
<evidence type="ECO:0008006" key="3">
    <source>
        <dbReference type="Google" id="ProtNLM"/>
    </source>
</evidence>
<dbReference type="AlphaFoldDB" id="A0AAW9K3J4"/>
<comment type="caution">
    <text evidence="1">The sequence shown here is derived from an EMBL/GenBank/DDBJ whole genome shotgun (WGS) entry which is preliminary data.</text>
</comment>
<reference evidence="1" key="1">
    <citation type="submission" date="2023-08" db="EMBL/GenBank/DDBJ databases">
        <title>Genomic characterization of piscicolin 126 produced by Carnobacterium maltaromaticum CM22 strain isolated from salmon (Salmo salar).</title>
        <authorList>
            <person name="Gonzalez-Gragera E."/>
            <person name="Garcia-Lopez J.D."/>
            <person name="Teso-Perez C."/>
            <person name="Gimenez-Hernandez I."/>
            <person name="Peralta-Sanchez J.M."/>
            <person name="Valdivia E."/>
            <person name="Montalban-Lopez M."/>
            <person name="Martin-Platero A.M."/>
            <person name="Banos A."/>
            <person name="Martinez-Bueno M."/>
        </authorList>
    </citation>
    <scope>NUCLEOTIDE SEQUENCE</scope>
    <source>
        <strain evidence="1">CM22</strain>
    </source>
</reference>
<name>A0AAW9K3J4_CARML</name>
<organism evidence="1 2">
    <name type="scientific">Carnobacterium maltaromaticum</name>
    <name type="common">Carnobacterium piscicola</name>
    <dbReference type="NCBI Taxonomy" id="2751"/>
    <lineage>
        <taxon>Bacteria</taxon>
        <taxon>Bacillati</taxon>
        <taxon>Bacillota</taxon>
        <taxon>Bacilli</taxon>
        <taxon>Lactobacillales</taxon>
        <taxon>Carnobacteriaceae</taxon>
        <taxon>Carnobacterium</taxon>
    </lineage>
</organism>
<sequence length="109" mass="12927">MENYFAEKQTRAFNFLQKKLLVGNTKPSLKILPQMPENQIRFFLNQAYEQRKAIIIQINKTKHILNVNEQIGLLRYSPLDQNRAILESRKDNTVHMIALQDIRYIRLAD</sequence>
<evidence type="ECO:0000313" key="1">
    <source>
        <dbReference type="EMBL" id="MDZ5760361.1"/>
    </source>
</evidence>
<dbReference type="GeneID" id="83606274"/>
<dbReference type="RefSeq" id="WP_010049564.1">
    <property type="nucleotide sequence ID" value="NZ_BJOJ01000007.1"/>
</dbReference>
<gene>
    <name evidence="1" type="ORF">RAK27_17110</name>
</gene>
<dbReference type="EMBL" id="JAVBVO010000005">
    <property type="protein sequence ID" value="MDZ5760361.1"/>
    <property type="molecule type" value="Genomic_DNA"/>
</dbReference>
<accession>A0AAW9K3J4</accession>
<evidence type="ECO:0000313" key="2">
    <source>
        <dbReference type="Proteomes" id="UP001290462"/>
    </source>
</evidence>